<dbReference type="RefSeq" id="XP_003739002.1">
    <property type="nucleotide sequence ID" value="XM_003738954.2"/>
</dbReference>
<dbReference type="InterPro" id="IPR051872">
    <property type="entry name" value="Cytochrome_b5/Flavoprotein_Rdt"/>
</dbReference>
<dbReference type="AlphaFoldDB" id="A0AAJ6QNW7"/>
<dbReference type="CDD" id="cd06463">
    <property type="entry name" value="p23_like"/>
    <property type="match status" value="1"/>
</dbReference>
<dbReference type="InterPro" id="IPR018506">
    <property type="entry name" value="Cyt_B5_heme-BS"/>
</dbReference>
<evidence type="ECO:0000256" key="1">
    <source>
        <dbReference type="ARBA" id="ARBA00006105"/>
    </source>
</evidence>
<dbReference type="Gene3D" id="3.40.50.80">
    <property type="entry name" value="Nucleotide-binding domain of ferredoxin-NADP reductase (FNR) module"/>
    <property type="match status" value="1"/>
</dbReference>
<dbReference type="Gene3D" id="2.60.40.790">
    <property type="match status" value="1"/>
</dbReference>
<dbReference type="PROSITE" id="PS50255">
    <property type="entry name" value="CYTOCHROME_B5_2"/>
    <property type="match status" value="1"/>
</dbReference>
<accession>A0AAJ6QNW7</accession>
<dbReference type="GO" id="GO:0046872">
    <property type="term" value="F:metal ion binding"/>
    <property type="evidence" value="ECO:0007669"/>
    <property type="project" value="UniProtKB-KW"/>
</dbReference>
<dbReference type="PROSITE" id="PS51203">
    <property type="entry name" value="CS"/>
    <property type="match status" value="1"/>
</dbReference>
<dbReference type="KEGG" id="goe:100907834"/>
<dbReference type="InterPro" id="IPR007052">
    <property type="entry name" value="CS_dom"/>
</dbReference>
<feature type="domain" description="CS" evidence="13">
    <location>
        <begin position="177"/>
        <end position="270"/>
    </location>
</feature>
<dbReference type="PANTHER" id="PTHR46237:SF1">
    <property type="entry name" value="CYTOCHROME B5 REDUCTASE 4"/>
    <property type="match status" value="1"/>
</dbReference>
<dbReference type="InterPro" id="IPR039261">
    <property type="entry name" value="FNR_nucleotide-bd"/>
</dbReference>
<proteinExistence type="inferred from homology"/>
<dbReference type="FunFam" id="3.10.120.10:FF:000001">
    <property type="entry name" value="Cytochrome b5 reductase 4"/>
    <property type="match status" value="1"/>
</dbReference>
<evidence type="ECO:0000256" key="8">
    <source>
        <dbReference type="ARBA" id="ARBA00023027"/>
    </source>
</evidence>
<keyword evidence="4" id="KW-0349">Heme</keyword>
<dbReference type="GO" id="GO:0090524">
    <property type="term" value="F:cytochrome-b5 reductase activity, acting on NADH"/>
    <property type="evidence" value="ECO:0007669"/>
    <property type="project" value="UniProtKB-EC"/>
</dbReference>
<dbReference type="SUPFAM" id="SSF63380">
    <property type="entry name" value="Riboflavin synthase domain-like"/>
    <property type="match status" value="1"/>
</dbReference>
<dbReference type="InterPro" id="IPR008978">
    <property type="entry name" value="HSP20-like_chaperone"/>
</dbReference>
<dbReference type="SUPFAM" id="SSF52343">
    <property type="entry name" value="Ferredoxin reductase-like, C-terminal NADP-linked domain"/>
    <property type="match status" value="1"/>
</dbReference>
<gene>
    <name evidence="16" type="primary">LOC100907834</name>
</gene>
<dbReference type="GO" id="GO:0005737">
    <property type="term" value="C:cytoplasm"/>
    <property type="evidence" value="ECO:0007669"/>
    <property type="project" value="TreeGrafter"/>
</dbReference>
<evidence type="ECO:0000256" key="3">
    <source>
        <dbReference type="ARBA" id="ARBA00022339"/>
    </source>
</evidence>
<evidence type="ECO:0000313" key="16">
    <source>
        <dbReference type="RefSeq" id="XP_003739002.1"/>
    </source>
</evidence>
<dbReference type="CDD" id="cd06183">
    <property type="entry name" value="cyt_b5_reduct_like"/>
    <property type="match status" value="1"/>
</dbReference>
<comment type="catalytic activity">
    <reaction evidence="11">
        <text>2 Fe(III)-[cytochrome b5] + NADH = 2 Fe(II)-[cytochrome b5] + NAD(+) + H(+)</text>
        <dbReference type="Rhea" id="RHEA:46680"/>
        <dbReference type="Rhea" id="RHEA-COMP:10438"/>
        <dbReference type="Rhea" id="RHEA-COMP:10439"/>
        <dbReference type="ChEBI" id="CHEBI:15378"/>
        <dbReference type="ChEBI" id="CHEBI:29033"/>
        <dbReference type="ChEBI" id="CHEBI:29034"/>
        <dbReference type="ChEBI" id="CHEBI:57540"/>
        <dbReference type="ChEBI" id="CHEBI:57945"/>
        <dbReference type="EC" id="1.6.2.2"/>
    </reaction>
</comment>
<dbReference type="PROSITE" id="PS51384">
    <property type="entry name" value="FAD_FR"/>
    <property type="match status" value="1"/>
</dbReference>
<keyword evidence="7" id="KW-0408">Iron</keyword>
<dbReference type="SUPFAM" id="SSF55856">
    <property type="entry name" value="Cytochrome b5-like heme/steroid binding domain"/>
    <property type="match status" value="1"/>
</dbReference>
<dbReference type="Pfam" id="PF00970">
    <property type="entry name" value="FAD_binding_6"/>
    <property type="match status" value="1"/>
</dbReference>
<keyword evidence="6" id="KW-0560">Oxidoreductase</keyword>
<dbReference type="InterPro" id="IPR008333">
    <property type="entry name" value="Cbr1-like_FAD-bd_dom"/>
</dbReference>
<evidence type="ECO:0000256" key="9">
    <source>
        <dbReference type="ARBA" id="ARBA00030883"/>
    </source>
</evidence>
<evidence type="ECO:0000313" key="15">
    <source>
        <dbReference type="Proteomes" id="UP000694867"/>
    </source>
</evidence>
<evidence type="ECO:0000259" key="12">
    <source>
        <dbReference type="PROSITE" id="PS50255"/>
    </source>
</evidence>
<protein>
    <recommendedName>
        <fullName evidence="3">Cytochrome b5 reductase 4</fullName>
        <ecNumber evidence="2">1.6.2.2</ecNumber>
    </recommendedName>
    <alternativeName>
        <fullName evidence="10">Flavohemoprotein b5/b5R</fullName>
    </alternativeName>
    <alternativeName>
        <fullName evidence="9">cb5/cb5R</fullName>
    </alternativeName>
</protein>
<reference evidence="16" key="1">
    <citation type="submission" date="2025-08" db="UniProtKB">
        <authorList>
            <consortium name="RefSeq"/>
        </authorList>
    </citation>
    <scope>IDENTIFICATION</scope>
</reference>
<organism evidence="15 16">
    <name type="scientific">Galendromus occidentalis</name>
    <name type="common">western predatory mite</name>
    <dbReference type="NCBI Taxonomy" id="34638"/>
    <lineage>
        <taxon>Eukaryota</taxon>
        <taxon>Metazoa</taxon>
        <taxon>Ecdysozoa</taxon>
        <taxon>Arthropoda</taxon>
        <taxon>Chelicerata</taxon>
        <taxon>Arachnida</taxon>
        <taxon>Acari</taxon>
        <taxon>Parasitiformes</taxon>
        <taxon>Mesostigmata</taxon>
        <taxon>Gamasina</taxon>
        <taxon>Phytoseioidea</taxon>
        <taxon>Phytoseiidae</taxon>
        <taxon>Typhlodrominae</taxon>
        <taxon>Galendromus</taxon>
    </lineage>
</organism>
<dbReference type="InterPro" id="IPR036400">
    <property type="entry name" value="Cyt_B5-like_heme/steroid_sf"/>
</dbReference>
<dbReference type="Pfam" id="PF00173">
    <property type="entry name" value="Cyt-b5"/>
    <property type="match status" value="1"/>
</dbReference>
<dbReference type="SUPFAM" id="SSF49764">
    <property type="entry name" value="HSP20-like chaperones"/>
    <property type="match status" value="1"/>
</dbReference>
<dbReference type="Gene3D" id="3.10.120.10">
    <property type="entry name" value="Cytochrome b5-like heme/steroid binding domain"/>
    <property type="match status" value="1"/>
</dbReference>
<dbReference type="GeneID" id="100907834"/>
<dbReference type="PANTHER" id="PTHR46237">
    <property type="entry name" value="CYTOCHROME B5 REDUCTASE 4 FAMILY MEMBER"/>
    <property type="match status" value="1"/>
</dbReference>
<keyword evidence="15" id="KW-1185">Reference proteome</keyword>
<dbReference type="InterPro" id="IPR017938">
    <property type="entry name" value="Riboflavin_synthase-like_b-brl"/>
</dbReference>
<evidence type="ECO:0000256" key="11">
    <source>
        <dbReference type="ARBA" id="ARBA00047682"/>
    </source>
</evidence>
<sequence length="535" mass="59562">MDGSPPSTSNATGSGRNKIALATGHSLMDWIKLSQKEDLAGVGGQILKVTTEEFRKHNNEDDAWICIKGNVYNVTRYLDFHPGGEGELMRGVGRDATDLFNQVHPWVNYESMLSKCLVGTLVTSPNGSGPRKARLIGVKPPVKKPGMFCLSLPRTLGSFFASGTEKSPTDTATLGGAPQVTYEWSQDDCTVSIVLSVKTKAVVERDCIAVDVCGRKFRLKIKAGKWVYLMVKELAGEVFLDCNLCVNTKEKTVTVRLVKSEPSVSWASLGSAAPGDEDIISAKDYGLKRYFRDVTLTAREQITHDSFLLTFDMPKGTLIHVPVGQHISLRVLKPDDSYLTRSYTPVLPSLNCSEYQSLTGKRIVLMVKIYYKGQMTTILDSMKIGDRIMMADSVGTFVVHEYTQLEHLVLLGAGTGFTPMVRMIHWALFHCKNLKQIRLMSFHRSIKDILFKEELDRLQETEKRFVHNIVLSEPDASWTGIKGRVRTELIKEFIPSETDTKLLIGICGPSPFTNEAARLLSDEGYTPKAVHRFET</sequence>
<name>A0AAJ6QNW7_9ACAR</name>
<feature type="domain" description="Cytochrome b5 heme-binding" evidence="12">
    <location>
        <begin position="46"/>
        <end position="122"/>
    </location>
</feature>
<dbReference type="PRINTS" id="PR00406">
    <property type="entry name" value="CYTB5RDTASE"/>
</dbReference>
<evidence type="ECO:0000256" key="4">
    <source>
        <dbReference type="ARBA" id="ARBA00022617"/>
    </source>
</evidence>
<keyword evidence="8" id="KW-0520">NAD</keyword>
<dbReference type="GO" id="GO:0020037">
    <property type="term" value="F:heme binding"/>
    <property type="evidence" value="ECO:0007669"/>
    <property type="project" value="InterPro"/>
</dbReference>
<dbReference type="FunFam" id="3.40.50.80:FF:000021">
    <property type="entry name" value="Cytochrome b5 reductase 4"/>
    <property type="match status" value="1"/>
</dbReference>
<dbReference type="Pfam" id="PF00175">
    <property type="entry name" value="NAD_binding_1"/>
    <property type="match status" value="1"/>
</dbReference>
<dbReference type="SMART" id="SM01117">
    <property type="entry name" value="Cyt-b5"/>
    <property type="match status" value="1"/>
</dbReference>
<evidence type="ECO:0000256" key="6">
    <source>
        <dbReference type="ARBA" id="ARBA00023002"/>
    </source>
</evidence>
<dbReference type="PROSITE" id="PS00191">
    <property type="entry name" value="CYTOCHROME_B5_1"/>
    <property type="match status" value="1"/>
</dbReference>
<feature type="domain" description="FAD-binding FR-type" evidence="14">
    <location>
        <begin position="289"/>
        <end position="400"/>
    </location>
</feature>
<dbReference type="EC" id="1.6.2.2" evidence="2"/>
<dbReference type="Gene3D" id="2.40.30.10">
    <property type="entry name" value="Translation factors"/>
    <property type="match status" value="1"/>
</dbReference>
<evidence type="ECO:0000259" key="13">
    <source>
        <dbReference type="PROSITE" id="PS51203"/>
    </source>
</evidence>
<evidence type="ECO:0000259" key="14">
    <source>
        <dbReference type="PROSITE" id="PS51384"/>
    </source>
</evidence>
<dbReference type="InterPro" id="IPR017927">
    <property type="entry name" value="FAD-bd_FR_type"/>
</dbReference>
<evidence type="ECO:0000256" key="7">
    <source>
        <dbReference type="ARBA" id="ARBA00023004"/>
    </source>
</evidence>
<evidence type="ECO:0000256" key="5">
    <source>
        <dbReference type="ARBA" id="ARBA00022723"/>
    </source>
</evidence>
<dbReference type="InterPro" id="IPR001199">
    <property type="entry name" value="Cyt_B5-like_heme/steroid-bd"/>
</dbReference>
<comment type="similarity">
    <text evidence="1">Belongs to the flavoprotein pyridine nucleotide cytochrome reductase family.</text>
</comment>
<dbReference type="Proteomes" id="UP000694867">
    <property type="component" value="Unplaced"/>
</dbReference>
<evidence type="ECO:0000256" key="10">
    <source>
        <dbReference type="ARBA" id="ARBA00031842"/>
    </source>
</evidence>
<dbReference type="PRINTS" id="PR00363">
    <property type="entry name" value="CYTOCHROMEB5"/>
</dbReference>
<keyword evidence="5" id="KW-0479">Metal-binding</keyword>
<dbReference type="InterPro" id="IPR001433">
    <property type="entry name" value="OxRdtase_FAD/NAD-bd"/>
</dbReference>
<evidence type="ECO:0000256" key="2">
    <source>
        <dbReference type="ARBA" id="ARBA00012011"/>
    </source>
</evidence>